<dbReference type="InterPro" id="IPR037925">
    <property type="entry name" value="FlgE/F/G-like"/>
</dbReference>
<comment type="function">
    <text evidence="5">A flexible structure which links the flagellar filament to the drive apparatus in the basal body.</text>
</comment>
<evidence type="ECO:0000256" key="4">
    <source>
        <dbReference type="ARBA" id="ARBA00023143"/>
    </source>
</evidence>
<reference evidence="10 11" key="1">
    <citation type="submission" date="2023-04" db="EMBL/GenBank/DDBJ databases">
        <title>YMD61, complete Genome.</title>
        <authorList>
            <person name="Zhang J."/>
        </authorList>
    </citation>
    <scope>NUCLEOTIDE SEQUENCE [LARGE SCALE GENOMIC DNA]</scope>
    <source>
        <strain evidence="10 11">YMD61</strain>
    </source>
</reference>
<keyword evidence="10" id="KW-0966">Cell projection</keyword>
<gene>
    <name evidence="10" type="ORF">QF092_11680</name>
</gene>
<evidence type="ECO:0000259" key="9">
    <source>
        <dbReference type="Pfam" id="PF22692"/>
    </source>
</evidence>
<evidence type="ECO:0000259" key="6">
    <source>
        <dbReference type="Pfam" id="PF00460"/>
    </source>
</evidence>
<dbReference type="InterPro" id="IPR010930">
    <property type="entry name" value="Flg_bb/hook_C_dom"/>
</dbReference>
<evidence type="ECO:0000256" key="3">
    <source>
        <dbReference type="ARBA" id="ARBA00019015"/>
    </source>
</evidence>
<evidence type="ECO:0000259" key="8">
    <source>
        <dbReference type="Pfam" id="PF07559"/>
    </source>
</evidence>
<dbReference type="InterPro" id="IPR020013">
    <property type="entry name" value="Flagellar_FlgE/F/G"/>
</dbReference>
<dbReference type="SUPFAM" id="SSF117143">
    <property type="entry name" value="Flagellar hook protein flgE"/>
    <property type="match status" value="1"/>
</dbReference>
<keyword evidence="10" id="KW-0282">Flagellum</keyword>
<keyword evidence="11" id="KW-1185">Reference proteome</keyword>
<evidence type="ECO:0000259" key="7">
    <source>
        <dbReference type="Pfam" id="PF06429"/>
    </source>
</evidence>
<protein>
    <recommendedName>
        <fullName evidence="3 5">Flagellar hook protein FlgE</fullName>
    </recommendedName>
</protein>
<evidence type="ECO:0000256" key="2">
    <source>
        <dbReference type="ARBA" id="ARBA00009677"/>
    </source>
</evidence>
<dbReference type="EMBL" id="CP124535">
    <property type="protein sequence ID" value="WGV14946.1"/>
    <property type="molecule type" value="Genomic_DNA"/>
</dbReference>
<comment type="similarity">
    <text evidence="2 5">Belongs to the flagella basal body rod proteins family.</text>
</comment>
<sequence length="423" mass="43731">MSMSTALSGLMAAQSDISATSHNIANVGTMGFRSSRVEFADVFSSSPFANQRTAIGSGVQVQRVAQDFTQGNVVTTGNLLDIAIEGQGFFAIQSFGDPNTAAGEMRYTRAGAFTMDANGNVVNAAGSALLSWPVGADGRPLTFDMAQARPLTIPLEMGTPVASSQVNLELNFPSDNGMLGQQSAIPPAAPFNPADPTTYATRTPIPLFGDAGTPVEAEAYLIKIAEPDAFSTDTVFELRLLVQGSEVIPTPPAVQNTITFDATGAITAGQTLPFGTNGLTLNFAGSTLTTSPFAVQTATHNGASAGRLTNLELDGTGGVYATYGSSGRIPMGQIVLATFTNPGGLKINGNATFSATSESGAPLTGTPGTSGFGLLRSGALERSNVELTEELVNLISAQRNYQASAKAMETSTSLMQTIMNIRT</sequence>
<evidence type="ECO:0000313" key="11">
    <source>
        <dbReference type="Proteomes" id="UP001230978"/>
    </source>
</evidence>
<dbReference type="NCBIfam" id="TIGR03506">
    <property type="entry name" value="FlgEFG_subfam"/>
    <property type="match status" value="1"/>
</dbReference>
<proteinExistence type="inferred from homology"/>
<dbReference type="InterPro" id="IPR053967">
    <property type="entry name" value="LlgE_F_G-like_D1"/>
</dbReference>
<dbReference type="InterPro" id="IPR037058">
    <property type="entry name" value="Falgellar_hook_FlgE_sf"/>
</dbReference>
<dbReference type="Proteomes" id="UP001230978">
    <property type="component" value="Chromosome"/>
</dbReference>
<evidence type="ECO:0000313" key="10">
    <source>
        <dbReference type="EMBL" id="WGV14946.1"/>
    </source>
</evidence>
<name>A0ABY8Q4B0_9RHOB</name>
<keyword evidence="4 5" id="KW-0975">Bacterial flagellum</keyword>
<feature type="domain" description="Flagellar hook protein FlgE/F/G-like D1" evidence="9">
    <location>
        <begin position="83"/>
        <end position="152"/>
    </location>
</feature>
<feature type="domain" description="Flagellar basal-body/hook protein C-terminal" evidence="7">
    <location>
        <begin position="376"/>
        <end position="421"/>
    </location>
</feature>
<dbReference type="InterPro" id="IPR011491">
    <property type="entry name" value="FlgE_D2"/>
</dbReference>
<dbReference type="Pfam" id="PF22692">
    <property type="entry name" value="LlgE_F_G_D1"/>
    <property type="match status" value="1"/>
</dbReference>
<feature type="domain" description="Flagellar basal body rod protein N-terminal" evidence="6">
    <location>
        <begin position="3"/>
        <end position="33"/>
    </location>
</feature>
<dbReference type="Pfam" id="PF07559">
    <property type="entry name" value="FlgE_D2"/>
    <property type="match status" value="1"/>
</dbReference>
<keyword evidence="10" id="KW-0969">Cilium</keyword>
<accession>A0ABY8Q4B0</accession>
<evidence type="ECO:0000256" key="1">
    <source>
        <dbReference type="ARBA" id="ARBA00004117"/>
    </source>
</evidence>
<organism evidence="10 11">
    <name type="scientific">Fuscovulum ytuae</name>
    <dbReference type="NCBI Taxonomy" id="3042299"/>
    <lineage>
        <taxon>Bacteria</taxon>
        <taxon>Pseudomonadati</taxon>
        <taxon>Pseudomonadota</taxon>
        <taxon>Alphaproteobacteria</taxon>
        <taxon>Rhodobacterales</taxon>
        <taxon>Paracoccaceae</taxon>
        <taxon>Fuscovulum</taxon>
    </lineage>
</organism>
<dbReference type="Pfam" id="PF06429">
    <property type="entry name" value="Flg_bbr_C"/>
    <property type="match status" value="1"/>
</dbReference>
<comment type="subcellular location">
    <subcellularLocation>
        <location evidence="1 5">Bacterial flagellum basal body</location>
    </subcellularLocation>
</comment>
<dbReference type="RefSeq" id="WP_281464077.1">
    <property type="nucleotide sequence ID" value="NZ_CP124535.1"/>
</dbReference>
<dbReference type="Gene3D" id="2.60.98.20">
    <property type="entry name" value="Flagellar hook protein FlgE"/>
    <property type="match status" value="1"/>
</dbReference>
<dbReference type="InterPro" id="IPR001444">
    <property type="entry name" value="Flag_bb_rod_N"/>
</dbReference>
<dbReference type="PANTHER" id="PTHR30435:SF1">
    <property type="entry name" value="FLAGELLAR HOOK PROTEIN FLGE"/>
    <property type="match status" value="1"/>
</dbReference>
<feature type="domain" description="Flagellar hook protein FlgE D2" evidence="8">
    <location>
        <begin position="184"/>
        <end position="302"/>
    </location>
</feature>
<evidence type="ECO:0000256" key="5">
    <source>
        <dbReference type="RuleBase" id="RU362116"/>
    </source>
</evidence>
<dbReference type="PANTHER" id="PTHR30435">
    <property type="entry name" value="FLAGELLAR PROTEIN"/>
    <property type="match status" value="1"/>
</dbReference>
<dbReference type="Pfam" id="PF00460">
    <property type="entry name" value="Flg_bb_rod"/>
    <property type="match status" value="1"/>
</dbReference>